<evidence type="ECO:0000313" key="5">
    <source>
        <dbReference type="Proteomes" id="UP001651158"/>
    </source>
</evidence>
<sequence>MLFVNHNVFKSKFSAFVLICRIAFALDDLQVGRFVPAALPSLLLTLFLLVSDTWTQEILHLRLMSECEESPVEIEEELEASLEEELCCLWDITTDQTLLTHLRHFQLVPVFTECIHKSHCPRLIEISLGILANLSLDEEQCSLLSEEQSFMVDALNLLATDDTRILIELFRLLRSVLASRLHRQVWLDAIHFALEFIDRVNFILYSSTNATLLMTTISAIETILRIDDSLCELWCNERLLGSLQEAQKQMCWIHGDEVEIIYRLLYLFSTNSTGVRTLMSKYKDIYPSFGVLMRKICEDEPHLIPFEKYDASLRLILPVIDVILTNLSSYHALETFSCDKDILPCLFQIVFGCVSRNFISGDLSLDGLWEDLSVLFGDLIRRVCEYIQDGGSEGKPPEDSDGLLYWLHNIEEGNQGLREAFVRCCLCRRARAGVADAEGNAAVEVLRGHLVFVCQRLRLSKLLECSTTDHS</sequence>
<evidence type="ECO:0000256" key="3">
    <source>
        <dbReference type="ARBA" id="ARBA00038401"/>
    </source>
</evidence>
<protein>
    <submittedName>
        <fullName evidence="4">Protein SAAL1</fullName>
    </submittedName>
</protein>
<name>A0ABR4QP35_9CEST</name>
<comment type="subcellular location">
    <subcellularLocation>
        <location evidence="1">Nucleus</location>
    </subcellularLocation>
</comment>
<evidence type="ECO:0000313" key="4">
    <source>
        <dbReference type="EMBL" id="KAL5111469.1"/>
    </source>
</evidence>
<accession>A0ABR4QP35</accession>
<organism evidence="4 5">
    <name type="scientific">Taenia crassiceps</name>
    <dbReference type="NCBI Taxonomy" id="6207"/>
    <lineage>
        <taxon>Eukaryota</taxon>
        <taxon>Metazoa</taxon>
        <taxon>Spiralia</taxon>
        <taxon>Lophotrochozoa</taxon>
        <taxon>Platyhelminthes</taxon>
        <taxon>Cestoda</taxon>
        <taxon>Eucestoda</taxon>
        <taxon>Cyclophyllidea</taxon>
        <taxon>Taeniidae</taxon>
        <taxon>Taenia</taxon>
    </lineage>
</organism>
<keyword evidence="2" id="KW-0539">Nucleus</keyword>
<dbReference type="EMBL" id="JAKROA010000001">
    <property type="protein sequence ID" value="KAL5111469.1"/>
    <property type="molecule type" value="Genomic_DNA"/>
</dbReference>
<dbReference type="PANTHER" id="PTHR23424">
    <property type="entry name" value="SERUM AMYLOID A"/>
    <property type="match status" value="1"/>
</dbReference>
<evidence type="ECO:0000256" key="2">
    <source>
        <dbReference type="ARBA" id="ARBA00023242"/>
    </source>
</evidence>
<comment type="similarity">
    <text evidence="3">Belongs to the SAAL1 family.</text>
</comment>
<keyword evidence="5" id="KW-1185">Reference proteome</keyword>
<dbReference type="PANTHER" id="PTHR23424:SF23">
    <property type="entry name" value="PROTEIN SAAL1"/>
    <property type="match status" value="1"/>
</dbReference>
<reference evidence="4 5" key="1">
    <citation type="journal article" date="2022" name="Front. Cell. Infect. Microbiol.">
        <title>The Genomes of Two Strains of Taenia crassiceps the Animal Model for the Study of Human Cysticercosis.</title>
        <authorList>
            <person name="Bobes R.J."/>
            <person name="Estrada K."/>
            <person name="Rios-Valencia D.G."/>
            <person name="Calderon-Gallegos A."/>
            <person name="de la Torre P."/>
            <person name="Carrero J.C."/>
            <person name="Sanchez-Flores A."/>
            <person name="Laclette J.P."/>
        </authorList>
    </citation>
    <scope>NUCLEOTIDE SEQUENCE [LARGE SCALE GENOMIC DNA]</scope>
    <source>
        <strain evidence="4">WFUcys</strain>
    </source>
</reference>
<evidence type="ECO:0000256" key="1">
    <source>
        <dbReference type="ARBA" id="ARBA00004123"/>
    </source>
</evidence>
<dbReference type="Proteomes" id="UP001651158">
    <property type="component" value="Unassembled WGS sequence"/>
</dbReference>
<dbReference type="InterPro" id="IPR052464">
    <property type="entry name" value="Synovial_Prolif_Regulator"/>
</dbReference>
<proteinExistence type="inferred from homology"/>
<gene>
    <name evidence="4" type="ORF">TcWFU_001869</name>
</gene>
<comment type="caution">
    <text evidence="4">The sequence shown here is derived from an EMBL/GenBank/DDBJ whole genome shotgun (WGS) entry which is preliminary data.</text>
</comment>
<dbReference type="InterPro" id="IPR016024">
    <property type="entry name" value="ARM-type_fold"/>
</dbReference>
<dbReference type="SUPFAM" id="SSF48371">
    <property type="entry name" value="ARM repeat"/>
    <property type="match status" value="1"/>
</dbReference>